<accession>X0U6T9</accession>
<organism evidence="1">
    <name type="scientific">marine sediment metagenome</name>
    <dbReference type="NCBI Taxonomy" id="412755"/>
    <lineage>
        <taxon>unclassified sequences</taxon>
        <taxon>metagenomes</taxon>
        <taxon>ecological metagenomes</taxon>
    </lineage>
</organism>
<feature type="non-terminal residue" evidence="1">
    <location>
        <position position="47"/>
    </location>
</feature>
<dbReference type="AlphaFoldDB" id="X0U6T9"/>
<comment type="caution">
    <text evidence="1">The sequence shown here is derived from an EMBL/GenBank/DDBJ whole genome shotgun (WGS) entry which is preliminary data.</text>
</comment>
<sequence length="47" mass="5246">GLNSPFVISVFGRGKQDASPGWVEQFNAVLKPIRSYEIIQVFHLSVN</sequence>
<name>X0U6T9_9ZZZZ</name>
<gene>
    <name evidence="1" type="ORF">S01H1_24476</name>
</gene>
<feature type="non-terminal residue" evidence="1">
    <location>
        <position position="1"/>
    </location>
</feature>
<reference evidence="1" key="1">
    <citation type="journal article" date="2014" name="Front. Microbiol.">
        <title>High frequency of phylogenetically diverse reductive dehalogenase-homologous genes in deep subseafloor sedimentary metagenomes.</title>
        <authorList>
            <person name="Kawai M."/>
            <person name="Futagami T."/>
            <person name="Toyoda A."/>
            <person name="Takaki Y."/>
            <person name="Nishi S."/>
            <person name="Hori S."/>
            <person name="Arai W."/>
            <person name="Tsubouchi T."/>
            <person name="Morono Y."/>
            <person name="Uchiyama I."/>
            <person name="Ito T."/>
            <person name="Fujiyama A."/>
            <person name="Inagaki F."/>
            <person name="Takami H."/>
        </authorList>
    </citation>
    <scope>NUCLEOTIDE SEQUENCE</scope>
    <source>
        <strain evidence="1">Expedition CK06-06</strain>
    </source>
</reference>
<proteinExistence type="predicted"/>
<dbReference type="EMBL" id="BARS01014597">
    <property type="protein sequence ID" value="GAF95041.1"/>
    <property type="molecule type" value="Genomic_DNA"/>
</dbReference>
<protein>
    <submittedName>
        <fullName evidence="1">Uncharacterized protein</fullName>
    </submittedName>
</protein>
<evidence type="ECO:0000313" key="1">
    <source>
        <dbReference type="EMBL" id="GAF95041.1"/>
    </source>
</evidence>